<accession>A0A0M7AMZ0</accession>
<dbReference type="RefSeq" id="WP_055117516.1">
    <property type="nucleotide sequence ID" value="NZ_CXWA01000004.1"/>
</dbReference>
<evidence type="ECO:0000313" key="2">
    <source>
        <dbReference type="Proteomes" id="UP000049983"/>
    </source>
</evidence>
<dbReference type="Proteomes" id="UP000049983">
    <property type="component" value="Unassembled WGS sequence"/>
</dbReference>
<proteinExistence type="predicted"/>
<dbReference type="OrthoDB" id="9788468at2"/>
<dbReference type="STRING" id="311410.LA5095_03678"/>
<protein>
    <submittedName>
        <fullName evidence="1">Uncharacterized protein</fullName>
    </submittedName>
</protein>
<reference evidence="2" key="1">
    <citation type="submission" date="2015-07" db="EMBL/GenBank/DDBJ databases">
        <authorList>
            <person name="Rodrigo-Torres Lidia"/>
            <person name="Arahal R.David."/>
        </authorList>
    </citation>
    <scope>NUCLEOTIDE SEQUENCE [LARGE SCALE GENOMIC DNA]</scope>
    <source>
        <strain evidence="2">CECT 5096</strain>
    </source>
</reference>
<sequence>MDATPFDYSDYQPKGDKQNSDFFEEYLPKIYARRKASGVDDLVGQMKAVVIQVEAGDGVATMAELHRMTPNRYHSSYVSGTHKFHVLHNRPEFPAVILMEPLSDAYEDYIRRLNVLYPSSRSKPNTRYVGEVFHCPDTATLCKTLEAQSIRFEYPGETENDFYTSKGVLFSLPSDFTGNRIGYSNCDFNDPESIGLGERLELTDEEKASLQEGILFAEEHGLDKLMLGYDHMATRILAGEREDAILEFQTMVPYYFWGAYNISDMNSSTNVNRCPIVSDDKQSPAKVFTANNTPSFVNSFENLPMPTENFVRNFGRRMHHMAVEILDGDHPSNQKNVDYVVGILGQQGVPFLAHVVGECKDSPDLKQIFSKHSPHTLLITEYIERCKAFDGFFTKSNVAALTAAAGRDERYQHGHVFD</sequence>
<dbReference type="AlphaFoldDB" id="A0A0M7AMZ0"/>
<dbReference type="EMBL" id="CXWC01000013">
    <property type="protein sequence ID" value="CTQ76983.1"/>
    <property type="molecule type" value="Genomic_DNA"/>
</dbReference>
<organism evidence="1 2">
    <name type="scientific">Roseibium album</name>
    <dbReference type="NCBI Taxonomy" id="311410"/>
    <lineage>
        <taxon>Bacteria</taxon>
        <taxon>Pseudomonadati</taxon>
        <taxon>Pseudomonadota</taxon>
        <taxon>Alphaproteobacteria</taxon>
        <taxon>Hyphomicrobiales</taxon>
        <taxon>Stappiaceae</taxon>
        <taxon>Roseibium</taxon>
    </lineage>
</organism>
<name>A0A0M7AMZ0_9HYPH</name>
<dbReference type="GeneID" id="97672231"/>
<gene>
    <name evidence="1" type="ORF">LA5096_04960</name>
</gene>
<keyword evidence="2" id="KW-1185">Reference proteome</keyword>
<evidence type="ECO:0000313" key="1">
    <source>
        <dbReference type="EMBL" id="CTQ76983.1"/>
    </source>
</evidence>